<feature type="non-terminal residue" evidence="1">
    <location>
        <position position="60"/>
    </location>
</feature>
<evidence type="ECO:0000313" key="2">
    <source>
        <dbReference type="Proteomes" id="UP001197847"/>
    </source>
</evidence>
<proteinExistence type="predicted"/>
<dbReference type="RefSeq" id="WP_306783861.1">
    <property type="nucleotide sequence ID" value="NZ_JAJFBX010000645.1"/>
</dbReference>
<organism evidence="1 2">
    <name type="scientific">Agathobacter rectalis</name>
    <dbReference type="NCBI Taxonomy" id="39491"/>
    <lineage>
        <taxon>Bacteria</taxon>
        <taxon>Bacillati</taxon>
        <taxon>Bacillota</taxon>
        <taxon>Clostridia</taxon>
        <taxon>Lachnospirales</taxon>
        <taxon>Lachnospiraceae</taxon>
        <taxon>Agathobacter</taxon>
    </lineage>
</organism>
<comment type="caution">
    <text evidence="1">The sequence shown here is derived from an EMBL/GenBank/DDBJ whole genome shotgun (WGS) entry which is preliminary data.</text>
</comment>
<dbReference type="EMBL" id="JAJFBX010000645">
    <property type="protein sequence ID" value="MCC2749170.1"/>
    <property type="molecule type" value="Genomic_DNA"/>
</dbReference>
<gene>
    <name evidence="1" type="ORF">LK487_19560</name>
</gene>
<dbReference type="Proteomes" id="UP001197847">
    <property type="component" value="Unassembled WGS sequence"/>
</dbReference>
<protein>
    <submittedName>
        <fullName evidence="1">Uncharacterized protein</fullName>
    </submittedName>
</protein>
<sequence>MKFSLNVPVVPVRILPTVPPAAVFDPPEQAETDIREAMAASTAIVRRMPFLTFDVIVNPF</sequence>
<dbReference type="AlphaFoldDB" id="A0AAW4WXQ4"/>
<accession>A0AAW4WXQ4</accession>
<name>A0AAW4WXQ4_9FIRM</name>
<evidence type="ECO:0000313" key="1">
    <source>
        <dbReference type="EMBL" id="MCC2749170.1"/>
    </source>
</evidence>
<reference evidence="1" key="1">
    <citation type="submission" date="2021-10" db="EMBL/GenBank/DDBJ databases">
        <title>Collection of gut derived symbiotic bacterial strains cultured from healthy donors.</title>
        <authorList>
            <person name="Lin H."/>
            <person name="Littmann E."/>
            <person name="Claire K."/>
            <person name="Pamer E."/>
        </authorList>
    </citation>
    <scope>NUCLEOTIDE SEQUENCE</scope>
    <source>
        <strain evidence="1">MSK.22.92</strain>
    </source>
</reference>